<comment type="subcellular location">
    <subcellularLocation>
        <location evidence="1">Cell membrane</location>
        <topology evidence="1">Multi-pass membrane protein</topology>
    </subcellularLocation>
</comment>
<evidence type="ECO:0000313" key="17">
    <source>
        <dbReference type="EMBL" id="ELU45893.1"/>
    </source>
</evidence>
<dbReference type="InterPro" id="IPR013112">
    <property type="entry name" value="FAD-bd_8"/>
</dbReference>
<feature type="transmembrane region" description="Helical" evidence="15">
    <location>
        <begin position="609"/>
        <end position="627"/>
    </location>
</feature>
<evidence type="ECO:0000256" key="6">
    <source>
        <dbReference type="ARBA" id="ARBA00022692"/>
    </source>
</evidence>
<feature type="transmembrane region" description="Helical" evidence="15">
    <location>
        <begin position="1044"/>
        <end position="1065"/>
    </location>
</feature>
<evidence type="ECO:0000256" key="12">
    <source>
        <dbReference type="ARBA" id="ARBA00023180"/>
    </source>
</evidence>
<evidence type="ECO:0000256" key="10">
    <source>
        <dbReference type="ARBA" id="ARBA00023065"/>
    </source>
</evidence>
<feature type="region of interest" description="Disordered" evidence="14">
    <location>
        <begin position="1267"/>
        <end position="1378"/>
    </location>
</feature>
<keyword evidence="7" id="KW-0249">Electron transport</keyword>
<evidence type="ECO:0000256" key="5">
    <source>
        <dbReference type="ARBA" id="ARBA00022475"/>
    </source>
</evidence>
<dbReference type="InterPro" id="IPR036291">
    <property type="entry name" value="NAD(P)-bd_dom_sf"/>
</dbReference>
<dbReference type="Pfam" id="PF08030">
    <property type="entry name" value="NAD_binding_6"/>
    <property type="match status" value="1"/>
</dbReference>
<dbReference type="GO" id="GO:0006879">
    <property type="term" value="P:intracellular iron ion homeostasis"/>
    <property type="evidence" value="ECO:0007669"/>
    <property type="project" value="TreeGrafter"/>
</dbReference>
<dbReference type="Gene3D" id="3.40.50.720">
    <property type="entry name" value="NAD(P)-binding Rossmann-like Domain"/>
    <property type="match status" value="1"/>
</dbReference>
<dbReference type="GO" id="GO:0006826">
    <property type="term" value="P:iron ion transport"/>
    <property type="evidence" value="ECO:0007669"/>
    <property type="project" value="TreeGrafter"/>
</dbReference>
<evidence type="ECO:0000256" key="7">
    <source>
        <dbReference type="ARBA" id="ARBA00022982"/>
    </source>
</evidence>
<comment type="catalytic activity">
    <reaction evidence="13">
        <text>2 a Fe(II)-siderophore + NADP(+) + H(+) = 2 a Fe(III)-siderophore + NADPH</text>
        <dbReference type="Rhea" id="RHEA:28795"/>
        <dbReference type="Rhea" id="RHEA-COMP:11342"/>
        <dbReference type="Rhea" id="RHEA-COMP:11344"/>
        <dbReference type="ChEBI" id="CHEBI:15378"/>
        <dbReference type="ChEBI" id="CHEBI:29033"/>
        <dbReference type="ChEBI" id="CHEBI:29034"/>
        <dbReference type="ChEBI" id="CHEBI:57783"/>
        <dbReference type="ChEBI" id="CHEBI:58349"/>
        <dbReference type="EC" id="1.16.1.9"/>
    </reaction>
</comment>
<dbReference type="EMBL" id="AFRT01000022">
    <property type="protein sequence ID" value="ELU45893.1"/>
    <property type="molecule type" value="Genomic_DNA"/>
</dbReference>
<dbReference type="SUPFAM" id="SSF51735">
    <property type="entry name" value="NAD(P)-binding Rossmann-fold domains"/>
    <property type="match status" value="1"/>
</dbReference>
<feature type="region of interest" description="Disordered" evidence="14">
    <location>
        <begin position="1567"/>
        <end position="1593"/>
    </location>
</feature>
<dbReference type="InterPro" id="IPR051410">
    <property type="entry name" value="Ferric/Cupric_Reductase"/>
</dbReference>
<evidence type="ECO:0000256" key="15">
    <source>
        <dbReference type="SAM" id="Phobius"/>
    </source>
</evidence>
<feature type="compositionally biased region" description="Low complexity" evidence="14">
    <location>
        <begin position="1267"/>
        <end position="1280"/>
    </location>
</feature>
<feature type="compositionally biased region" description="Polar residues" evidence="14">
    <location>
        <begin position="1297"/>
        <end position="1307"/>
    </location>
</feature>
<dbReference type="GO" id="GO:0015677">
    <property type="term" value="P:copper ion import"/>
    <property type="evidence" value="ECO:0007669"/>
    <property type="project" value="TreeGrafter"/>
</dbReference>
<feature type="transmembrane region" description="Helical" evidence="15">
    <location>
        <begin position="1159"/>
        <end position="1178"/>
    </location>
</feature>
<evidence type="ECO:0000256" key="11">
    <source>
        <dbReference type="ARBA" id="ARBA00023136"/>
    </source>
</evidence>
<name>L8X9X9_THACA</name>
<organism evidence="17 18">
    <name type="scientific">Thanatephorus cucumeris (strain AG1-IA)</name>
    <name type="common">Rice sheath blight fungus</name>
    <name type="synonym">Rhizoctonia solani</name>
    <dbReference type="NCBI Taxonomy" id="983506"/>
    <lineage>
        <taxon>Eukaryota</taxon>
        <taxon>Fungi</taxon>
        <taxon>Dikarya</taxon>
        <taxon>Basidiomycota</taxon>
        <taxon>Agaricomycotina</taxon>
        <taxon>Agaricomycetes</taxon>
        <taxon>Cantharellales</taxon>
        <taxon>Ceratobasidiaceae</taxon>
        <taxon>Rhizoctonia</taxon>
        <taxon>Rhizoctonia solani AG-1</taxon>
    </lineage>
</organism>
<keyword evidence="12" id="KW-0325">Glycoprotein</keyword>
<feature type="transmembrane region" description="Helical" evidence="15">
    <location>
        <begin position="1126"/>
        <end position="1147"/>
    </location>
</feature>
<keyword evidence="11 15" id="KW-0472">Membrane</keyword>
<evidence type="ECO:0000256" key="1">
    <source>
        <dbReference type="ARBA" id="ARBA00004651"/>
    </source>
</evidence>
<feature type="compositionally biased region" description="Basic and acidic residues" evidence="14">
    <location>
        <begin position="1363"/>
        <end position="1378"/>
    </location>
</feature>
<dbReference type="Proteomes" id="UP000011668">
    <property type="component" value="Unassembled WGS sequence"/>
</dbReference>
<dbReference type="Gene3D" id="3.40.50.80">
    <property type="entry name" value="Nucleotide-binding domain of ferredoxin-NADP reductase (FNR) module"/>
    <property type="match status" value="1"/>
</dbReference>
<dbReference type="CDD" id="cd06186">
    <property type="entry name" value="NOX_Duox_like_FAD_NADP"/>
    <property type="match status" value="1"/>
</dbReference>
<dbReference type="InterPro" id="IPR017927">
    <property type="entry name" value="FAD-bd_FR_type"/>
</dbReference>
<evidence type="ECO:0000256" key="9">
    <source>
        <dbReference type="ARBA" id="ARBA00023002"/>
    </source>
</evidence>
<accession>L8X9X9</accession>
<gene>
    <name evidence="17" type="ORF">AG1IA_00079</name>
</gene>
<dbReference type="InterPro" id="IPR013130">
    <property type="entry name" value="Fe3_Rdtase_TM_dom"/>
</dbReference>
<dbReference type="Pfam" id="PF01794">
    <property type="entry name" value="Ferric_reduct"/>
    <property type="match status" value="1"/>
</dbReference>
<feature type="region of interest" description="Disordered" evidence="14">
    <location>
        <begin position="1422"/>
        <end position="1459"/>
    </location>
</feature>
<keyword evidence="6 15" id="KW-0812">Transmembrane</keyword>
<reference evidence="17 18" key="1">
    <citation type="journal article" date="2013" name="Nat. Commun.">
        <title>The evolution and pathogenic mechanisms of the rice sheath blight pathogen.</title>
        <authorList>
            <person name="Zheng A."/>
            <person name="Lin R."/>
            <person name="Xu L."/>
            <person name="Qin P."/>
            <person name="Tang C."/>
            <person name="Ai P."/>
            <person name="Zhang D."/>
            <person name="Liu Y."/>
            <person name="Sun Z."/>
            <person name="Feng H."/>
            <person name="Wang Y."/>
            <person name="Chen Y."/>
            <person name="Liang X."/>
            <person name="Fu R."/>
            <person name="Li Q."/>
            <person name="Zhang J."/>
            <person name="Yu X."/>
            <person name="Xie Z."/>
            <person name="Ding L."/>
            <person name="Guan P."/>
            <person name="Tang J."/>
            <person name="Liang Y."/>
            <person name="Wang S."/>
            <person name="Deng Q."/>
            <person name="Li S."/>
            <person name="Zhu J."/>
            <person name="Wang L."/>
            <person name="Liu H."/>
            <person name="Li P."/>
        </authorList>
    </citation>
    <scope>NUCLEOTIDE SEQUENCE [LARGE SCALE GENOMIC DNA]</scope>
    <source>
        <strain evidence="18">AG-1 IA</strain>
    </source>
</reference>
<dbReference type="OrthoDB" id="4494341at2759"/>
<dbReference type="HOGENOM" id="CLU_244609_0_0_1"/>
<feature type="domain" description="FAD-binding FR-type" evidence="16">
    <location>
        <begin position="664"/>
        <end position="772"/>
    </location>
</feature>
<evidence type="ECO:0000256" key="3">
    <source>
        <dbReference type="ARBA" id="ARBA00012668"/>
    </source>
</evidence>
<dbReference type="InterPro" id="IPR013121">
    <property type="entry name" value="Fe_red_NAD-bd_6"/>
</dbReference>
<dbReference type="EC" id="1.16.1.9" evidence="3"/>
<evidence type="ECO:0000256" key="14">
    <source>
        <dbReference type="SAM" id="MobiDB-lite"/>
    </source>
</evidence>
<dbReference type="PANTHER" id="PTHR32361:SF9">
    <property type="entry name" value="FERRIC REDUCTASE TRANSMEMBRANE COMPONENT 3-RELATED"/>
    <property type="match status" value="1"/>
</dbReference>
<dbReference type="InterPro" id="IPR039261">
    <property type="entry name" value="FNR_nucleotide-bd"/>
</dbReference>
<evidence type="ECO:0000256" key="13">
    <source>
        <dbReference type="ARBA" id="ARBA00048483"/>
    </source>
</evidence>
<dbReference type="GO" id="GO:0052851">
    <property type="term" value="F:ferric-chelate reductase (NADPH) activity"/>
    <property type="evidence" value="ECO:0007669"/>
    <property type="project" value="UniProtKB-EC"/>
</dbReference>
<dbReference type="PANTHER" id="PTHR32361">
    <property type="entry name" value="FERRIC/CUPRIC REDUCTASE TRANSMEMBRANE COMPONENT"/>
    <property type="match status" value="1"/>
</dbReference>
<evidence type="ECO:0000256" key="4">
    <source>
        <dbReference type="ARBA" id="ARBA00022448"/>
    </source>
</evidence>
<keyword evidence="4" id="KW-0813">Transport</keyword>
<sequence>MEAQIQAQYIPKKEPILVVATGALTHYVEQSEDDIILVLGCRNPSNPLIPARFAEIPNVSKLDLFELELTNNDSIRKFATHVLETYSERISVLLLCAGAMYANRVVGPSGIEQTLQVNVLSQGLLLECFWQRLLEPAGGMACSRIVFVASSLHKKAAQPEYEVSPSSIDSLLNGNPWKPMSAYSISKLVQMHLFKIVDDAFAKAGDTKSRATVIAISPGAKTIARGMITQNLQSGTYLSPHGEETLAADCLDPILRSRWRDWLISNGVRPGSKSRPRFAQVEYRLPTLLPRGCNDRVTLLVTRVARNSGYHELQIFYRVSPNLRPQNHGQIRPNSDIVPIPACSHIVSASTASSVFSLLYSFIPELKMSTPVPGAPVAISSISPSRAYSYPLELWWAVSSFIALAVLFHLASLVMAYYSKRFAQRSLNTLNESVDEKGSLRSGIQPGTNVSPRALRNIPSATLSGMQKIFFRIRTPFHRLHRMNVAEITITIGYLAGRRLTVGLWANRAAHLATSQTPLIVALAGKNNIVTLLTGIGYEKLNVLHRASARSTLILIWVHAFGRWRLGLHGYASLEEIDIRFGVVSMAAFSLAALLSVRPIRNMAYEGFLISHIILVAMYLTFGLLHVPEVKYRFWPALAIWALDRLLRVLRVIVINKLWTCILPSGKRLEDATLERVSSDTVRLTVRRSFKWRSGQHAYIVAPSIARLPFEAHPFTIASVYSEDIQKEGRSQEIVFIIRGRDGFTRKLLEASETRQSVLVVIDGPYGTPPRLSHYTTSILIAGGSGVSYTISLLLDLVRQVKSGNGVARRVLFVWVVRNSSHVDWVDNLLQQALQDCPPALQLNLNIYVTQRSLPQLPRDNELGDTILIKNKQSLGEISTTSLASSRKARIFSGRPDIGIILKDELNCASGRVSIDGRHVSGPSALADATRDALVACEEAQPAAVLRGSARATLHLEGLFSVSEILQFELRYVMNNGRECICTLRSIRHTKDLPHLVTMIYYIWDGCHADFMSYHSRTSSIRNPSVPDDQGLLDSPFHNNCRTISAFFLGWTFIACLCYLALAIFRHPFTAHVIRAVLRKPILITVSERQEKNIDLEEGNHVQNWLRSTLENSTRMASDRPKGTRHLSVVLTAAFTLAILTSFLSLLDFQSSDKDVLCIIVIAWAGISVSCGKLAGLLRITFDLQRLGVGRVERIGSWVLLVMSFGMSILCNHAVIATYLKPGATLAHVTISIGATRDVRQIPGLSLCYRRHCTSWGGRSSCLFHTSSNSTTSRGSPSRSAAFNHHPPKPTDARSFRISSSHRTSVVTFPRNDKPDEQSIVSKNEPESKPDEPSTIPVRPSPSNKTSLISESGPKRHTRHKSRDVSRSSHISYDSEAKARSVQGAVVSFAFRSREVEPVPAIPYGIYQPKLMASPVIVLRSPQSSSPVSDIGTHGHSGFRASPSPLSRDSGLPQREEKPLLPPKLFIDTRQSTSNKNSTIVSSDRNLVAHDSDAASSMAPRKPELARHESTRALSYTTSSGASQGFSYIGPDLYHYSMGSQSITYEARDYLAVPPQATGMIRTSTFGATTEGSRTNSGAGSVSPSLPSTGSGV</sequence>
<evidence type="ECO:0000259" key="16">
    <source>
        <dbReference type="PROSITE" id="PS51384"/>
    </source>
</evidence>
<keyword evidence="10" id="KW-0406">Ion transport</keyword>
<dbReference type="SFLD" id="SFLDG01168">
    <property type="entry name" value="Ferric_reductase_subgroup_(FRE"/>
    <property type="match status" value="1"/>
</dbReference>
<keyword evidence="9" id="KW-0560">Oxidoreductase</keyword>
<feature type="compositionally biased region" description="Polar residues" evidence="14">
    <location>
        <begin position="1341"/>
        <end position="1350"/>
    </location>
</feature>
<evidence type="ECO:0000256" key="8">
    <source>
        <dbReference type="ARBA" id="ARBA00022989"/>
    </source>
</evidence>
<dbReference type="Pfam" id="PF08022">
    <property type="entry name" value="FAD_binding_8"/>
    <property type="match status" value="1"/>
</dbReference>
<dbReference type="SFLD" id="SFLDS00052">
    <property type="entry name" value="Ferric_Reductase_Domain"/>
    <property type="match status" value="1"/>
</dbReference>
<evidence type="ECO:0000256" key="2">
    <source>
        <dbReference type="ARBA" id="ARBA00006278"/>
    </source>
</evidence>
<keyword evidence="5" id="KW-1003">Cell membrane</keyword>
<comment type="caution">
    <text evidence="17">The sequence shown here is derived from an EMBL/GenBank/DDBJ whole genome shotgun (WGS) entry which is preliminary data.</text>
</comment>
<comment type="similarity">
    <text evidence="2">Belongs to the ferric reductase (FRE) family.</text>
</comment>
<dbReference type="SUPFAM" id="SSF52343">
    <property type="entry name" value="Ferredoxin reductase-like, C-terminal NADP-linked domain"/>
    <property type="match status" value="1"/>
</dbReference>
<evidence type="ECO:0000313" key="18">
    <source>
        <dbReference type="Proteomes" id="UP000011668"/>
    </source>
</evidence>
<keyword evidence="18" id="KW-1185">Reference proteome</keyword>
<proteinExistence type="inferred from homology"/>
<dbReference type="GO" id="GO:0005886">
    <property type="term" value="C:plasma membrane"/>
    <property type="evidence" value="ECO:0007669"/>
    <property type="project" value="UniProtKB-SubCell"/>
</dbReference>
<dbReference type="PROSITE" id="PS51384">
    <property type="entry name" value="FAD_FR"/>
    <property type="match status" value="1"/>
</dbReference>
<dbReference type="SUPFAM" id="SSF63380">
    <property type="entry name" value="Riboflavin synthase domain-like"/>
    <property type="match status" value="1"/>
</dbReference>
<protein>
    <recommendedName>
        <fullName evidence="3">ferric-chelate reductase (NADPH)</fullName>
        <ecNumber evidence="3">1.16.1.9</ecNumber>
    </recommendedName>
</protein>
<dbReference type="InterPro" id="IPR017938">
    <property type="entry name" value="Riboflavin_synthase-like_b-brl"/>
</dbReference>
<dbReference type="STRING" id="983506.L8X9X9"/>
<feature type="transmembrane region" description="Helical" evidence="15">
    <location>
        <begin position="394"/>
        <end position="418"/>
    </location>
</feature>
<feature type="transmembrane region" description="Helical" evidence="15">
    <location>
        <begin position="1198"/>
        <end position="1220"/>
    </location>
</feature>
<keyword evidence="8 15" id="KW-1133">Transmembrane helix</keyword>